<evidence type="ECO:0000313" key="1">
    <source>
        <dbReference type="EMBL" id="CAI0422758.1"/>
    </source>
</evidence>
<organism evidence="1 2">
    <name type="scientific">Linum tenue</name>
    <dbReference type="NCBI Taxonomy" id="586396"/>
    <lineage>
        <taxon>Eukaryota</taxon>
        <taxon>Viridiplantae</taxon>
        <taxon>Streptophyta</taxon>
        <taxon>Embryophyta</taxon>
        <taxon>Tracheophyta</taxon>
        <taxon>Spermatophyta</taxon>
        <taxon>Magnoliopsida</taxon>
        <taxon>eudicotyledons</taxon>
        <taxon>Gunneridae</taxon>
        <taxon>Pentapetalae</taxon>
        <taxon>rosids</taxon>
        <taxon>fabids</taxon>
        <taxon>Malpighiales</taxon>
        <taxon>Linaceae</taxon>
        <taxon>Linum</taxon>
    </lineage>
</organism>
<dbReference type="AlphaFoldDB" id="A0AAV0KPJ5"/>
<keyword evidence="2" id="KW-1185">Reference proteome</keyword>
<reference evidence="1" key="1">
    <citation type="submission" date="2022-08" db="EMBL/GenBank/DDBJ databases">
        <authorList>
            <person name="Gutierrez-Valencia J."/>
        </authorList>
    </citation>
    <scope>NUCLEOTIDE SEQUENCE</scope>
</reference>
<gene>
    <name evidence="1" type="ORF">LITE_LOCUS19251</name>
</gene>
<name>A0AAV0KPJ5_9ROSI</name>
<dbReference type="Proteomes" id="UP001154282">
    <property type="component" value="Unassembled WGS sequence"/>
</dbReference>
<evidence type="ECO:0000313" key="2">
    <source>
        <dbReference type="Proteomes" id="UP001154282"/>
    </source>
</evidence>
<dbReference type="EMBL" id="CAMGYJ010000005">
    <property type="protein sequence ID" value="CAI0422758.1"/>
    <property type="molecule type" value="Genomic_DNA"/>
</dbReference>
<protein>
    <submittedName>
        <fullName evidence="1">Uncharacterized protein</fullName>
    </submittedName>
</protein>
<sequence length="31" mass="3457">MQESSPGALFFEASCLTLRSSTLCSYNIRFP</sequence>
<accession>A0AAV0KPJ5</accession>
<proteinExistence type="predicted"/>
<comment type="caution">
    <text evidence="1">The sequence shown here is derived from an EMBL/GenBank/DDBJ whole genome shotgun (WGS) entry which is preliminary data.</text>
</comment>